<protein>
    <submittedName>
        <fullName evidence="2">Uncharacterized protein</fullName>
    </submittedName>
</protein>
<feature type="compositionally biased region" description="Low complexity" evidence="1">
    <location>
        <begin position="115"/>
        <end position="137"/>
    </location>
</feature>
<evidence type="ECO:0000313" key="2">
    <source>
        <dbReference type="EMBL" id="GAA5216832.1"/>
    </source>
</evidence>
<reference evidence="3" key="1">
    <citation type="journal article" date="2019" name="Int. J. Syst. Evol. Microbiol.">
        <title>The Global Catalogue of Microorganisms (GCM) 10K type strain sequencing project: providing services to taxonomists for standard genome sequencing and annotation.</title>
        <authorList>
            <consortium name="The Broad Institute Genomics Platform"/>
            <consortium name="The Broad Institute Genome Sequencing Center for Infectious Disease"/>
            <person name="Wu L."/>
            <person name="Ma J."/>
        </authorList>
    </citation>
    <scope>NUCLEOTIDE SEQUENCE [LARGE SCALE GENOMIC DNA]</scope>
    <source>
        <strain evidence="3">JCM 18306</strain>
    </source>
</reference>
<sequence length="137" mass="13913">MSLPNILKPLEDALASADRPQILAAAWEVFAAAERVADSVAFEEGSDEVQALIAAQASAAGRSLLPLPGSGHPVNVPPPPPGADSLTPYVKLLRHVQAALEHAAVSPGPDDGGRAAAQEAASKAATAAEALLATRER</sequence>
<gene>
    <name evidence="2" type="ORF">GCM10023323_71440</name>
</gene>
<dbReference type="Proteomes" id="UP001499878">
    <property type="component" value="Unassembled WGS sequence"/>
</dbReference>
<name>A0ABP9TF88_9ACTN</name>
<feature type="region of interest" description="Disordered" evidence="1">
    <location>
        <begin position="64"/>
        <end position="86"/>
    </location>
</feature>
<accession>A0ABP9TF88</accession>
<evidence type="ECO:0000313" key="3">
    <source>
        <dbReference type="Proteomes" id="UP001499878"/>
    </source>
</evidence>
<dbReference type="RefSeq" id="WP_345637754.1">
    <property type="nucleotide sequence ID" value="NZ_BAABJR010000028.1"/>
</dbReference>
<evidence type="ECO:0000256" key="1">
    <source>
        <dbReference type="SAM" id="MobiDB-lite"/>
    </source>
</evidence>
<feature type="region of interest" description="Disordered" evidence="1">
    <location>
        <begin position="104"/>
        <end position="137"/>
    </location>
</feature>
<organism evidence="2 3">
    <name type="scientific">Streptomyces thinghirensis</name>
    <dbReference type="NCBI Taxonomy" id="551547"/>
    <lineage>
        <taxon>Bacteria</taxon>
        <taxon>Bacillati</taxon>
        <taxon>Actinomycetota</taxon>
        <taxon>Actinomycetes</taxon>
        <taxon>Kitasatosporales</taxon>
        <taxon>Streptomycetaceae</taxon>
        <taxon>Streptomyces</taxon>
    </lineage>
</organism>
<proteinExistence type="predicted"/>
<keyword evidence="3" id="KW-1185">Reference proteome</keyword>
<comment type="caution">
    <text evidence="2">The sequence shown here is derived from an EMBL/GenBank/DDBJ whole genome shotgun (WGS) entry which is preliminary data.</text>
</comment>
<dbReference type="EMBL" id="BAABJR010000028">
    <property type="protein sequence ID" value="GAA5216832.1"/>
    <property type="molecule type" value="Genomic_DNA"/>
</dbReference>